<organism evidence="2 3">
    <name type="scientific">Streptomyces polyrhachis</name>
    <dbReference type="NCBI Taxonomy" id="1282885"/>
    <lineage>
        <taxon>Bacteria</taxon>
        <taxon>Bacillati</taxon>
        <taxon>Actinomycetota</taxon>
        <taxon>Actinomycetes</taxon>
        <taxon>Kitasatosporales</taxon>
        <taxon>Streptomycetaceae</taxon>
        <taxon>Streptomyces</taxon>
    </lineage>
</organism>
<keyword evidence="1" id="KW-0812">Transmembrane</keyword>
<proteinExistence type="predicted"/>
<evidence type="ECO:0008006" key="4">
    <source>
        <dbReference type="Google" id="ProtNLM"/>
    </source>
</evidence>
<accession>A0ABW2GF27</accession>
<keyword evidence="3" id="KW-1185">Reference proteome</keyword>
<protein>
    <recommendedName>
        <fullName evidence="4">Integral membrane protein</fullName>
    </recommendedName>
</protein>
<gene>
    <name evidence="2" type="ORF">ACFQLX_07450</name>
</gene>
<reference evidence="3" key="1">
    <citation type="journal article" date="2019" name="Int. J. Syst. Evol. Microbiol.">
        <title>The Global Catalogue of Microorganisms (GCM) 10K type strain sequencing project: providing services to taxonomists for standard genome sequencing and annotation.</title>
        <authorList>
            <consortium name="The Broad Institute Genomics Platform"/>
            <consortium name="The Broad Institute Genome Sequencing Center for Infectious Disease"/>
            <person name="Wu L."/>
            <person name="Ma J."/>
        </authorList>
    </citation>
    <scope>NUCLEOTIDE SEQUENCE [LARGE SCALE GENOMIC DNA]</scope>
    <source>
        <strain evidence="3">CGMCC 1.13681</strain>
    </source>
</reference>
<feature type="transmembrane region" description="Helical" evidence="1">
    <location>
        <begin position="66"/>
        <end position="86"/>
    </location>
</feature>
<evidence type="ECO:0000256" key="1">
    <source>
        <dbReference type="SAM" id="Phobius"/>
    </source>
</evidence>
<name>A0ABW2GF27_9ACTN</name>
<comment type="caution">
    <text evidence="2">The sequence shown here is derived from an EMBL/GenBank/DDBJ whole genome shotgun (WGS) entry which is preliminary data.</text>
</comment>
<keyword evidence="1" id="KW-0472">Membrane</keyword>
<dbReference type="Proteomes" id="UP001596413">
    <property type="component" value="Unassembled WGS sequence"/>
</dbReference>
<dbReference type="EMBL" id="JBHSZO010000008">
    <property type="protein sequence ID" value="MFC7218001.1"/>
    <property type="molecule type" value="Genomic_DNA"/>
</dbReference>
<evidence type="ECO:0000313" key="3">
    <source>
        <dbReference type="Proteomes" id="UP001596413"/>
    </source>
</evidence>
<feature type="transmembrane region" description="Helical" evidence="1">
    <location>
        <begin position="40"/>
        <end position="59"/>
    </location>
</feature>
<feature type="transmembrane region" description="Helical" evidence="1">
    <location>
        <begin position="12"/>
        <end position="34"/>
    </location>
</feature>
<feature type="transmembrane region" description="Helical" evidence="1">
    <location>
        <begin position="164"/>
        <end position="184"/>
    </location>
</feature>
<sequence length="264" mass="26660">MTPPVRRSGADLRLLRAAVFTAVCVALSAGGHVLASAGSVPLWTLGAAALPVLAVAFAAAGRERSLPAIGSLLAVGQLGLHGLFVAGQHSVAGQHEGSTSGAMALARRLLCGDGRATLTEGRARRLVLDAGIDPDRLAPVADAVRHAGHAGHGALDTTGALSAVYAPSMLIGHLLAALAAGWLLRRGEAALFRLTGLAAGAGAPARALRSALRLATALRSGLRYAGGVRRTSRPVRTAAPPRDPSVVLAHSVHRRGPPAWGLAA</sequence>
<evidence type="ECO:0000313" key="2">
    <source>
        <dbReference type="EMBL" id="MFC7218001.1"/>
    </source>
</evidence>
<dbReference type="RefSeq" id="WP_386413255.1">
    <property type="nucleotide sequence ID" value="NZ_JBHSZO010000008.1"/>
</dbReference>
<keyword evidence="1" id="KW-1133">Transmembrane helix</keyword>